<dbReference type="Proteomes" id="UP000019486">
    <property type="component" value="Unassembled WGS sequence"/>
</dbReference>
<organism evidence="1 2">
    <name type="scientific">Skermanella stibiiresistens SB22</name>
    <dbReference type="NCBI Taxonomy" id="1385369"/>
    <lineage>
        <taxon>Bacteria</taxon>
        <taxon>Pseudomonadati</taxon>
        <taxon>Pseudomonadota</taxon>
        <taxon>Alphaproteobacteria</taxon>
        <taxon>Rhodospirillales</taxon>
        <taxon>Azospirillaceae</taxon>
        <taxon>Skermanella</taxon>
    </lineage>
</organism>
<name>W9H9J0_9PROT</name>
<dbReference type="EMBL" id="AVFL01000004">
    <property type="protein sequence ID" value="EWY41367.1"/>
    <property type="molecule type" value="Genomic_DNA"/>
</dbReference>
<keyword evidence="2" id="KW-1185">Reference proteome</keyword>
<evidence type="ECO:0000313" key="1">
    <source>
        <dbReference type="EMBL" id="EWY41367.1"/>
    </source>
</evidence>
<dbReference type="AlphaFoldDB" id="W9H9J0"/>
<dbReference type="OrthoDB" id="7062302at2"/>
<accession>W9H9J0</accession>
<dbReference type="InterPro" id="IPR045932">
    <property type="entry name" value="DUF6352"/>
</dbReference>
<gene>
    <name evidence="1" type="ORF">N825_27975</name>
</gene>
<evidence type="ECO:0000313" key="2">
    <source>
        <dbReference type="Proteomes" id="UP000019486"/>
    </source>
</evidence>
<protein>
    <submittedName>
        <fullName evidence="1">Uncharacterized protein</fullName>
    </submittedName>
</protein>
<dbReference type="STRING" id="1385369.N825_27975"/>
<reference evidence="1 2" key="1">
    <citation type="submission" date="2013-08" db="EMBL/GenBank/DDBJ databases">
        <title>The genome sequence of Skermanella stibiiresistens.</title>
        <authorList>
            <person name="Zhu W."/>
            <person name="Wang G."/>
        </authorList>
    </citation>
    <scope>NUCLEOTIDE SEQUENCE [LARGE SCALE GENOMIC DNA]</scope>
    <source>
        <strain evidence="1 2">SB22</strain>
    </source>
</reference>
<proteinExistence type="predicted"/>
<sequence>MSADFWLSSGHHLLDRTPEGRLEITDDFLRAFLARPEIHPVEESCAAELALHRALLANPRADVTPERLAGLADPDARENYGIWLGFRDILVARPTLEEGYLALIRGGTGHVPPLFIEQLVHLILRGMLDGCDDPLRLRAAELLFRPQRVNLQDGGVLVADEETVEQRSRDGGFGSLGRLLAEAGTAPRGVDLDVMTKDNADAYWERSDRFDMVLEVGFPKPGLDALCRVLEQWVRHLLDVGVRIHPVQQISDERWVWHVGLDGEATAILNALYHGEEVDTARMARVLALFRLEFDDPAVMLPRVAGRPVYMAMAMTPDGKLRLKPQNLLVNLPLSNAGGSWN</sequence>
<dbReference type="RefSeq" id="WP_037449149.1">
    <property type="nucleotide sequence ID" value="NZ_AVFL01000004.1"/>
</dbReference>
<dbReference type="PATRIC" id="fig|1385369.3.peg.1534"/>
<comment type="caution">
    <text evidence="1">The sequence shown here is derived from an EMBL/GenBank/DDBJ whole genome shotgun (WGS) entry which is preliminary data.</text>
</comment>
<dbReference type="Pfam" id="PF19879">
    <property type="entry name" value="DUF6352"/>
    <property type="match status" value="1"/>
</dbReference>